<evidence type="ECO:0000256" key="1">
    <source>
        <dbReference type="ARBA" id="ARBA00004442"/>
    </source>
</evidence>
<proteinExistence type="predicted"/>
<evidence type="ECO:0000256" key="2">
    <source>
        <dbReference type="ARBA" id="ARBA00023136"/>
    </source>
</evidence>
<dbReference type="GO" id="GO:0009279">
    <property type="term" value="C:cell outer membrane"/>
    <property type="evidence" value="ECO:0007669"/>
    <property type="project" value="UniProtKB-SubCell"/>
</dbReference>
<dbReference type="SUPFAM" id="SSF56935">
    <property type="entry name" value="Porins"/>
    <property type="match status" value="1"/>
</dbReference>
<dbReference type="EMBL" id="AP019368">
    <property type="protein sequence ID" value="BBH53269.1"/>
    <property type="molecule type" value="Genomic_DNA"/>
</dbReference>
<gene>
    <name evidence="6" type="ORF">JCM31447_17120</name>
</gene>
<keyword evidence="2" id="KW-0472">Membrane</keyword>
<evidence type="ECO:0000313" key="7">
    <source>
        <dbReference type="Proteomes" id="UP000291236"/>
    </source>
</evidence>
<keyword evidence="7" id="KW-1185">Reference proteome</keyword>
<comment type="subcellular location">
    <subcellularLocation>
        <location evidence="1">Cell outer membrane</location>
    </subcellularLocation>
</comment>
<dbReference type="OrthoDB" id="607931at2"/>
<sequence>MKKYWILIIAMLMNVNHFNVFSQSINSEKEKNANEIILKGQVRPLGNLSPIENALIINTDNKLNFVRTDKKGMFSIKVPMNCKGLLIRAENFQDLQIPIENGQLKMSSPFMLEPSAEYGGTGIIRARRKNEISQNTFEQEEMANVAGTGGDAVKALQTLPSVLPANPGSADLVVRGGAPGDNAYYYDDLLLPFVFHFGGVQTIVPTRMIETMDFYPGAFSAFYSDSIGGVIQLRSFGSVPSRLSAEIEVGLFQSGIFLEGNMFGNEENNKDAKQGNIFSERKVAQNDQGNGSDNKAGQSNTGENKNAINKASDNPNDAIGYRLGFRRTYLELYKPLIEKLANNTNFVAIPQATDYQLILNGNHTRGTWQLYLLGADDSASLAAPVGNSTSATGQNSFKFKNYMETTGLRYSFNLGNGLGFRFTAQQRYFVLNQSIFGNKIDIASHYYALGFILEKKVNDSFSFSVGVRPKFQNYEVTIDAIQLPGGGITTSFDTELAPTVQKTLQLDSFFGDAFVDITFSPFKKFIINPGLNMLVGSQKNEFAIDPRIGVRYEFMEGHTLKAGGGYYSQYPQPQFIAEGYGNTNLSLERSTQYVLGYEAKFWKDYFLDVQGWVKSSNSLVGPAVMNAANKYENSIELRAQGLEFFLKKKASSFWYGWLSYGLSQAKERDPGSGAWRYTNYDRTHSINVVYGQKITSRWNAGARAQFMTGTPYSTVAGGTYNQNTGKYSPASDGNTYLISKNDARLPYTFQVDFRTEYDFLFPDWTLTSYLDILNIFNRSNVSFNGYNRDYSKQVYITGLPILPSVGVIAKF</sequence>
<dbReference type="AlphaFoldDB" id="A0A4P2VNP9"/>
<feature type="compositionally biased region" description="Polar residues" evidence="4">
    <location>
        <begin position="285"/>
        <end position="313"/>
    </location>
</feature>
<name>A0A4P2VNP9_FLUSA</name>
<evidence type="ECO:0000256" key="4">
    <source>
        <dbReference type="SAM" id="MobiDB-lite"/>
    </source>
</evidence>
<dbReference type="RefSeq" id="WP_130608768.1">
    <property type="nucleotide sequence ID" value="NZ_AP019368.1"/>
</dbReference>
<evidence type="ECO:0000313" key="6">
    <source>
        <dbReference type="EMBL" id="BBH53269.1"/>
    </source>
</evidence>
<feature type="region of interest" description="Disordered" evidence="4">
    <location>
        <begin position="283"/>
        <end position="313"/>
    </location>
</feature>
<evidence type="ECO:0000256" key="5">
    <source>
        <dbReference type="SAM" id="SignalP"/>
    </source>
</evidence>
<feature type="signal peptide" evidence="5">
    <location>
        <begin position="1"/>
        <end position="22"/>
    </location>
</feature>
<reference evidence="6 7" key="1">
    <citation type="submission" date="2018-12" db="EMBL/GenBank/DDBJ databases">
        <title>Rubrispira sanarue gen. nov., sp., nov., a member of the order Silvanigrellales, isolated from a brackish lake in Hamamatsu Japan.</title>
        <authorList>
            <person name="Maejima Y."/>
            <person name="Iino T."/>
            <person name="Muraguchi Y."/>
            <person name="Fukuda K."/>
            <person name="Nojiri H."/>
            <person name="Ohkuma M."/>
            <person name="Moriuchi R."/>
            <person name="Dohra H."/>
            <person name="Kimbara K."/>
            <person name="Shintani M."/>
        </authorList>
    </citation>
    <scope>NUCLEOTIDE SEQUENCE [LARGE SCALE GENOMIC DNA]</scope>
    <source>
        <strain evidence="6 7">RF1110005</strain>
    </source>
</reference>
<accession>A0A4P2VNP9</accession>
<dbReference type="InterPro" id="IPR036942">
    <property type="entry name" value="Beta-barrel_TonB_sf"/>
</dbReference>
<organism evidence="6 7">
    <name type="scientific">Fluviispira sanaruensis</name>
    <dbReference type="NCBI Taxonomy" id="2493639"/>
    <lineage>
        <taxon>Bacteria</taxon>
        <taxon>Pseudomonadati</taxon>
        <taxon>Bdellovibrionota</taxon>
        <taxon>Oligoflexia</taxon>
        <taxon>Silvanigrellales</taxon>
        <taxon>Silvanigrellaceae</taxon>
        <taxon>Fluviispira</taxon>
    </lineage>
</organism>
<dbReference type="Gene3D" id="2.40.170.20">
    <property type="entry name" value="TonB-dependent receptor, beta-barrel domain"/>
    <property type="match status" value="1"/>
</dbReference>
<dbReference type="Proteomes" id="UP000291236">
    <property type="component" value="Chromosome"/>
</dbReference>
<keyword evidence="3" id="KW-0998">Cell outer membrane</keyword>
<evidence type="ECO:0000256" key="3">
    <source>
        <dbReference type="ARBA" id="ARBA00023237"/>
    </source>
</evidence>
<feature type="chain" id="PRO_5020674000" evidence="5">
    <location>
        <begin position="23"/>
        <end position="811"/>
    </location>
</feature>
<protein>
    <submittedName>
        <fullName evidence="6">Ligand-gated channel protein</fullName>
    </submittedName>
</protein>
<dbReference type="Gene3D" id="2.170.130.10">
    <property type="entry name" value="TonB-dependent receptor, plug domain"/>
    <property type="match status" value="1"/>
</dbReference>
<dbReference type="InterPro" id="IPR037066">
    <property type="entry name" value="Plug_dom_sf"/>
</dbReference>
<dbReference type="KEGG" id="sbf:JCM31447_17120"/>
<keyword evidence="5" id="KW-0732">Signal</keyword>